<dbReference type="Gene3D" id="1.10.10.60">
    <property type="entry name" value="Homeodomain-like"/>
    <property type="match status" value="1"/>
</dbReference>
<dbReference type="PANTHER" id="PTHR32071:SF57">
    <property type="entry name" value="C4-DICARBOXYLATE TRANSPORT TRANSCRIPTIONAL REGULATORY PROTEIN DCTD"/>
    <property type="match status" value="1"/>
</dbReference>
<dbReference type="InterPro" id="IPR035965">
    <property type="entry name" value="PAS-like_dom_sf"/>
</dbReference>
<keyword evidence="4" id="KW-0238">DNA-binding</keyword>
<evidence type="ECO:0000256" key="2">
    <source>
        <dbReference type="ARBA" id="ARBA00022840"/>
    </source>
</evidence>
<dbReference type="Gene3D" id="3.30.450.20">
    <property type="entry name" value="PAS domain"/>
    <property type="match status" value="1"/>
</dbReference>
<dbReference type="CDD" id="cd00130">
    <property type="entry name" value="PAS"/>
    <property type="match status" value="1"/>
</dbReference>
<protein>
    <submittedName>
        <fullName evidence="8">PAS modulated sigma54 specific transcriptional regulator, Fis family</fullName>
    </submittedName>
</protein>
<evidence type="ECO:0000313" key="8">
    <source>
        <dbReference type="EMBL" id="ADL12453.1"/>
    </source>
</evidence>
<dbReference type="PROSITE" id="PS00688">
    <property type="entry name" value="SIGMA54_INTERACT_3"/>
    <property type="match status" value="1"/>
</dbReference>
<dbReference type="Gene3D" id="1.10.8.60">
    <property type="match status" value="1"/>
</dbReference>
<dbReference type="eggNOG" id="COG3829">
    <property type="taxonomic scope" value="Bacteria"/>
</dbReference>
<dbReference type="InterPro" id="IPR002078">
    <property type="entry name" value="Sigma_54_int"/>
</dbReference>
<dbReference type="InterPro" id="IPR009057">
    <property type="entry name" value="Homeodomain-like_sf"/>
</dbReference>
<evidence type="ECO:0000256" key="4">
    <source>
        <dbReference type="ARBA" id="ARBA00023125"/>
    </source>
</evidence>
<dbReference type="STRING" id="574087.Acear_0922"/>
<evidence type="ECO:0000256" key="3">
    <source>
        <dbReference type="ARBA" id="ARBA00023015"/>
    </source>
</evidence>
<dbReference type="PROSITE" id="PS00676">
    <property type="entry name" value="SIGMA54_INTERACT_2"/>
    <property type="match status" value="1"/>
</dbReference>
<dbReference type="InterPro" id="IPR000014">
    <property type="entry name" value="PAS"/>
</dbReference>
<dbReference type="NCBIfam" id="TIGR00229">
    <property type="entry name" value="sensory_box"/>
    <property type="match status" value="1"/>
</dbReference>
<keyword evidence="2" id="KW-0067">ATP-binding</keyword>
<feature type="domain" description="PAS" evidence="7">
    <location>
        <begin position="155"/>
        <end position="197"/>
    </location>
</feature>
<dbReference type="OrthoDB" id="9803970at2"/>
<dbReference type="InterPro" id="IPR027417">
    <property type="entry name" value="P-loop_NTPase"/>
</dbReference>
<dbReference type="Gene3D" id="3.40.50.300">
    <property type="entry name" value="P-loop containing nucleotide triphosphate hydrolases"/>
    <property type="match status" value="1"/>
</dbReference>
<keyword evidence="1" id="KW-0547">Nucleotide-binding</keyword>
<dbReference type="Pfam" id="PF02954">
    <property type="entry name" value="HTH_8"/>
    <property type="match status" value="1"/>
</dbReference>
<dbReference type="GO" id="GO:0005524">
    <property type="term" value="F:ATP binding"/>
    <property type="evidence" value="ECO:0007669"/>
    <property type="project" value="UniProtKB-KW"/>
</dbReference>
<dbReference type="PROSITE" id="PS50045">
    <property type="entry name" value="SIGMA54_INTERACT_4"/>
    <property type="match status" value="1"/>
</dbReference>
<keyword evidence="5" id="KW-0804">Transcription</keyword>
<dbReference type="SMART" id="SM00091">
    <property type="entry name" value="PAS"/>
    <property type="match status" value="1"/>
</dbReference>
<name>D9QPL2_ACEAZ</name>
<dbReference type="CDD" id="cd00009">
    <property type="entry name" value="AAA"/>
    <property type="match status" value="1"/>
</dbReference>
<proteinExistence type="predicted"/>
<reference evidence="8 9" key="1">
    <citation type="journal article" date="2010" name="Stand. Genomic Sci.">
        <title>Complete genome sequence of Acetohalobium arabaticum type strain (Z-7288).</title>
        <authorList>
            <person name="Sikorski J."/>
            <person name="Lapidus A."/>
            <person name="Chertkov O."/>
            <person name="Lucas S."/>
            <person name="Copeland A."/>
            <person name="Glavina Del Rio T."/>
            <person name="Nolan M."/>
            <person name="Tice H."/>
            <person name="Cheng J.F."/>
            <person name="Han C."/>
            <person name="Brambilla E."/>
            <person name="Pitluck S."/>
            <person name="Liolios K."/>
            <person name="Ivanova N."/>
            <person name="Mavromatis K."/>
            <person name="Mikhailova N."/>
            <person name="Pati A."/>
            <person name="Bruce D."/>
            <person name="Detter C."/>
            <person name="Tapia R."/>
            <person name="Goodwin L."/>
            <person name="Chen A."/>
            <person name="Palaniappan K."/>
            <person name="Land M."/>
            <person name="Hauser L."/>
            <person name="Chang Y.J."/>
            <person name="Jeffries C.D."/>
            <person name="Rohde M."/>
            <person name="Goker M."/>
            <person name="Spring S."/>
            <person name="Woyke T."/>
            <person name="Bristow J."/>
            <person name="Eisen J.A."/>
            <person name="Markowitz V."/>
            <person name="Hugenholtz P."/>
            <person name="Kyrpides N.C."/>
            <person name="Klenk H.P."/>
        </authorList>
    </citation>
    <scope>NUCLEOTIDE SEQUENCE [LARGE SCALE GENOMIC DNA]</scope>
    <source>
        <strain evidence="9">ATCC 49924 / DSM 5501 / Z-7288</strain>
    </source>
</reference>
<dbReference type="SUPFAM" id="SSF55785">
    <property type="entry name" value="PYP-like sensor domain (PAS domain)"/>
    <property type="match status" value="1"/>
</dbReference>
<dbReference type="SUPFAM" id="SSF52540">
    <property type="entry name" value="P-loop containing nucleoside triphosphate hydrolases"/>
    <property type="match status" value="1"/>
</dbReference>
<dbReference type="Pfam" id="PF00158">
    <property type="entry name" value="Sigma54_activat"/>
    <property type="match status" value="1"/>
</dbReference>
<dbReference type="Pfam" id="PF00989">
    <property type="entry name" value="PAS"/>
    <property type="match status" value="1"/>
</dbReference>
<evidence type="ECO:0000259" key="7">
    <source>
        <dbReference type="PROSITE" id="PS50112"/>
    </source>
</evidence>
<dbReference type="GO" id="GO:0043565">
    <property type="term" value="F:sequence-specific DNA binding"/>
    <property type="evidence" value="ECO:0007669"/>
    <property type="project" value="InterPro"/>
</dbReference>
<organism evidence="8 9">
    <name type="scientific">Acetohalobium arabaticum (strain ATCC 49924 / DSM 5501 / Z-7288)</name>
    <dbReference type="NCBI Taxonomy" id="574087"/>
    <lineage>
        <taxon>Bacteria</taxon>
        <taxon>Bacillati</taxon>
        <taxon>Bacillota</taxon>
        <taxon>Clostridia</taxon>
        <taxon>Halanaerobiales</taxon>
        <taxon>Halobacteroidaceae</taxon>
        <taxon>Acetohalobium</taxon>
    </lineage>
</organism>
<dbReference type="InterPro" id="IPR058031">
    <property type="entry name" value="AAA_lid_NorR"/>
</dbReference>
<dbReference type="FunFam" id="3.40.50.300:FF:000006">
    <property type="entry name" value="DNA-binding transcriptional regulator NtrC"/>
    <property type="match status" value="1"/>
</dbReference>
<dbReference type="HOGENOM" id="CLU_000445_8_1_9"/>
<dbReference type="Proteomes" id="UP000001661">
    <property type="component" value="Chromosome"/>
</dbReference>
<dbReference type="InterPro" id="IPR003593">
    <property type="entry name" value="AAA+_ATPase"/>
</dbReference>
<dbReference type="SMART" id="SM00382">
    <property type="entry name" value="AAA"/>
    <property type="match status" value="1"/>
</dbReference>
<feature type="domain" description="Sigma-54 factor interaction" evidence="6">
    <location>
        <begin position="285"/>
        <end position="515"/>
    </location>
</feature>
<evidence type="ECO:0000256" key="1">
    <source>
        <dbReference type="ARBA" id="ARBA00022741"/>
    </source>
</evidence>
<dbReference type="InterPro" id="IPR013767">
    <property type="entry name" value="PAS_fold"/>
</dbReference>
<dbReference type="RefSeq" id="WP_013277899.1">
    <property type="nucleotide sequence ID" value="NC_014378.1"/>
</dbReference>
<accession>D9QPL2</accession>
<dbReference type="AlphaFoldDB" id="D9QPL2"/>
<keyword evidence="3" id="KW-0805">Transcription regulation</keyword>
<dbReference type="SUPFAM" id="SSF46689">
    <property type="entry name" value="Homeodomain-like"/>
    <property type="match status" value="1"/>
</dbReference>
<dbReference type="EMBL" id="CP002105">
    <property type="protein sequence ID" value="ADL12453.1"/>
    <property type="molecule type" value="Genomic_DNA"/>
</dbReference>
<evidence type="ECO:0000256" key="5">
    <source>
        <dbReference type="ARBA" id="ARBA00023163"/>
    </source>
</evidence>
<dbReference type="InterPro" id="IPR025943">
    <property type="entry name" value="Sigma_54_int_dom_ATP-bd_2"/>
</dbReference>
<dbReference type="KEGG" id="aar:Acear_0922"/>
<sequence length="594" mass="67170">MTKLREIGSFLQRVADAFAAVLDYEISIADHELTSLTGTGEFDKEMKSLCGQGMSRYLLSDSAATTSLFVEDTSSSEFCKHCQSKEVCPTKAAIVSCIRCSEQKMGAFSLIAVDEKQQQTMIENKSELMSFSQNVANFIASTLGEKQMRDQMKVMADRFRAVINSVHEGIIAINAKGIITHINRSAKQLLGIGQEKLGEDIDNLFSKIELDKILQEMLEQNYNYFEEEIEYKKENKSFPLLCNITLINNNDQIAGATISFRKLDEMKKLANRIMAEDERITLDSIKGTSNQIVNIKKKVKKVASTDSTILIRGASGTGKGMFAQAIHKESNRCDNSFVTVNCAAIPENLLESELFGYEEGAFTGAKKGGKPGKFELADEGTIFLDEIGDMPIQFQVKLLKAIENKRIMRVGGVEPIDINVRIIAATNQDLDKMVTKGTFREDLFYRLNVIPINIPPLRERQEDISLLLHFFLEKYAELLNKEIKDFTAKAKKKLLNYSWPGNIRELENTIEYAVNLETSHQITIQSLPNRILKYQLQVEEKDRVLPINEVEKKTIIKALKKFETKQRAAEVLGISETTLYRRIKKYNIDSNRLD</sequence>
<dbReference type="InterPro" id="IPR002197">
    <property type="entry name" value="HTH_Fis"/>
</dbReference>
<evidence type="ECO:0000259" key="6">
    <source>
        <dbReference type="PROSITE" id="PS50045"/>
    </source>
</evidence>
<dbReference type="PANTHER" id="PTHR32071">
    <property type="entry name" value="TRANSCRIPTIONAL REGULATORY PROTEIN"/>
    <property type="match status" value="1"/>
</dbReference>
<keyword evidence="9" id="KW-1185">Reference proteome</keyword>
<dbReference type="PROSITE" id="PS50112">
    <property type="entry name" value="PAS"/>
    <property type="match status" value="1"/>
</dbReference>
<dbReference type="GO" id="GO:0006355">
    <property type="term" value="P:regulation of DNA-templated transcription"/>
    <property type="evidence" value="ECO:0007669"/>
    <property type="project" value="InterPro"/>
</dbReference>
<evidence type="ECO:0000313" key="9">
    <source>
        <dbReference type="Proteomes" id="UP000001661"/>
    </source>
</evidence>
<dbReference type="InterPro" id="IPR025944">
    <property type="entry name" value="Sigma_54_int_dom_CS"/>
</dbReference>
<dbReference type="Pfam" id="PF25601">
    <property type="entry name" value="AAA_lid_14"/>
    <property type="match status" value="1"/>
</dbReference>
<gene>
    <name evidence="8" type="ordered locus">Acear_0922</name>
</gene>